<dbReference type="EMBL" id="JAHQCX010000013">
    <property type="protein sequence ID" value="MBU9727764.1"/>
    <property type="molecule type" value="Genomic_DNA"/>
</dbReference>
<dbReference type="SUPFAM" id="SSF52172">
    <property type="entry name" value="CheY-like"/>
    <property type="match status" value="1"/>
</dbReference>
<evidence type="ECO:0000313" key="9">
    <source>
        <dbReference type="EMBL" id="MBU9727764.1"/>
    </source>
</evidence>
<reference evidence="9 10" key="1">
    <citation type="submission" date="2021-06" db="EMBL/GenBank/DDBJ databases">
        <title>Description of novel taxa of the family Lachnospiraceae.</title>
        <authorList>
            <person name="Chaplin A.V."/>
            <person name="Sokolova S.R."/>
            <person name="Pikina A.P."/>
            <person name="Korzhanova M."/>
            <person name="Belova V."/>
            <person name="Korostin D."/>
            <person name="Efimov B.A."/>
        </authorList>
    </citation>
    <scope>NUCLEOTIDE SEQUENCE [LARGE SCALE GENOMIC DNA]</scope>
    <source>
        <strain evidence="9 10">ASD4241</strain>
    </source>
</reference>
<dbReference type="Pfam" id="PF00072">
    <property type="entry name" value="Response_reg"/>
    <property type="match status" value="1"/>
</dbReference>
<proteinExistence type="predicted"/>
<dbReference type="Proteomes" id="UP001314681">
    <property type="component" value="Unassembled WGS sequence"/>
</dbReference>
<dbReference type="InterPro" id="IPR018060">
    <property type="entry name" value="HTH_AraC"/>
</dbReference>
<dbReference type="SMART" id="SM00342">
    <property type="entry name" value="HTH_ARAC"/>
    <property type="match status" value="1"/>
</dbReference>
<dbReference type="InterPro" id="IPR020449">
    <property type="entry name" value="Tscrpt_reg_AraC-type_HTH"/>
</dbReference>
<dbReference type="Pfam" id="PF12833">
    <property type="entry name" value="HTH_18"/>
    <property type="match status" value="1"/>
</dbReference>
<sequence>MNICRILIVDDDATMRIALKSLIAWKQHGYELIGEAADGKSALDIAKVEFPHIIITDMKMPVMDGLTLIRKIYEEGLHPVFLVLSSYDDFELVKSALKLGAFDYLLKLELESTVLLNCLNEARNQITADPHQVISHRSRLEKQNRLLKDILCNIFYSESEMKLEMEACGMCFDTLPIYCFFIKAGDLYKFEENTEEEYDTFRFSVLNVVTEIVQDCFDAYCVEGKTGEFYVLASLKKFLTDESPHSIMVSTVRRIQEMLRQYLNLPCVIGISEGGLSLKELKLSCRQASEAVRTQYYMSRQDIIEWKDCHTPIQQDLLMNDRVEVLQAKQQLKNALLTLNLNDTVSSLRQFSSLICATAFQLNMILFLVLEIFICVQEVFDQFGIESKIILKKSWKSYYFFLSIQDTKKAQLWINDLITDLTEYIHEENNKEYRRIIERAKKIIHRYYSEKLSLTYLANEVHLNPSYLSTLMKKYIGMNYSEYLTYVRIEAAKQMLTNSDEKISVIASQVGYDDQFYFNRLFKRTVGISPGEYRKRTGRQEKSEGGTAT</sequence>
<feature type="modified residue" description="4-aspartylphosphate" evidence="6">
    <location>
        <position position="57"/>
    </location>
</feature>
<dbReference type="PROSITE" id="PS50110">
    <property type="entry name" value="RESPONSE_REGULATORY"/>
    <property type="match status" value="1"/>
</dbReference>
<dbReference type="CDD" id="cd17536">
    <property type="entry name" value="REC_YesN-like"/>
    <property type="match status" value="1"/>
</dbReference>
<protein>
    <recommendedName>
        <fullName evidence="1">Stage 0 sporulation protein A homolog</fullName>
    </recommendedName>
</protein>
<dbReference type="InterPro" id="IPR011006">
    <property type="entry name" value="CheY-like_superfamily"/>
</dbReference>
<evidence type="ECO:0000256" key="6">
    <source>
        <dbReference type="PROSITE-ProRule" id="PRU00169"/>
    </source>
</evidence>
<evidence type="ECO:0000259" key="8">
    <source>
        <dbReference type="PROSITE" id="PS50110"/>
    </source>
</evidence>
<evidence type="ECO:0000259" key="7">
    <source>
        <dbReference type="PROSITE" id="PS01124"/>
    </source>
</evidence>
<dbReference type="PRINTS" id="PR00032">
    <property type="entry name" value="HTHARAC"/>
</dbReference>
<evidence type="ECO:0000256" key="2">
    <source>
        <dbReference type="ARBA" id="ARBA00023015"/>
    </source>
</evidence>
<evidence type="ECO:0000256" key="1">
    <source>
        <dbReference type="ARBA" id="ARBA00018672"/>
    </source>
</evidence>
<dbReference type="SMART" id="SM00448">
    <property type="entry name" value="REC"/>
    <property type="match status" value="1"/>
</dbReference>
<comment type="function">
    <text evidence="5">May play the central regulatory role in sporulation. It may be an element of the effector pathway responsible for the activation of sporulation genes in response to nutritional stress. Spo0A may act in concert with spo0H (a sigma factor) to control the expression of some genes that are critical to the sporulation process.</text>
</comment>
<dbReference type="SUPFAM" id="SSF46689">
    <property type="entry name" value="Homeodomain-like"/>
    <property type="match status" value="2"/>
</dbReference>
<dbReference type="PANTHER" id="PTHR43280">
    <property type="entry name" value="ARAC-FAMILY TRANSCRIPTIONAL REGULATOR"/>
    <property type="match status" value="1"/>
</dbReference>
<keyword evidence="10" id="KW-1185">Reference proteome</keyword>
<dbReference type="Gene3D" id="1.10.10.60">
    <property type="entry name" value="Homeodomain-like"/>
    <property type="match status" value="2"/>
</dbReference>
<dbReference type="InterPro" id="IPR001789">
    <property type="entry name" value="Sig_transdc_resp-reg_receiver"/>
</dbReference>
<dbReference type="InterPro" id="IPR018062">
    <property type="entry name" value="HTH_AraC-typ_CS"/>
</dbReference>
<comment type="caution">
    <text evidence="9">The sequence shown here is derived from an EMBL/GenBank/DDBJ whole genome shotgun (WGS) entry which is preliminary data.</text>
</comment>
<feature type="domain" description="HTH araC/xylS-type" evidence="7">
    <location>
        <begin position="438"/>
        <end position="536"/>
    </location>
</feature>
<dbReference type="RefSeq" id="WP_238727127.1">
    <property type="nucleotide sequence ID" value="NZ_JAHQCX010000013.1"/>
</dbReference>
<keyword evidence="3" id="KW-0238">DNA-binding</keyword>
<keyword evidence="6" id="KW-0597">Phosphoprotein</keyword>
<organism evidence="9 10">
    <name type="scientific">Diplocloster modestus</name>
    <dbReference type="NCBI Taxonomy" id="2850322"/>
    <lineage>
        <taxon>Bacteria</taxon>
        <taxon>Bacillati</taxon>
        <taxon>Bacillota</taxon>
        <taxon>Clostridia</taxon>
        <taxon>Lachnospirales</taxon>
        <taxon>Lachnospiraceae</taxon>
        <taxon>Diplocloster</taxon>
    </lineage>
</organism>
<evidence type="ECO:0000313" key="10">
    <source>
        <dbReference type="Proteomes" id="UP001314681"/>
    </source>
</evidence>
<dbReference type="PANTHER" id="PTHR43280:SF35">
    <property type="entry name" value="RESPONSE REGULATOR"/>
    <property type="match status" value="1"/>
</dbReference>
<name>A0ABS6KB82_9FIRM</name>
<evidence type="ECO:0000256" key="5">
    <source>
        <dbReference type="ARBA" id="ARBA00024867"/>
    </source>
</evidence>
<keyword evidence="2" id="KW-0805">Transcription regulation</keyword>
<keyword evidence="4" id="KW-0804">Transcription</keyword>
<evidence type="ECO:0000256" key="3">
    <source>
        <dbReference type="ARBA" id="ARBA00023125"/>
    </source>
</evidence>
<dbReference type="InterPro" id="IPR009057">
    <property type="entry name" value="Homeodomain-like_sf"/>
</dbReference>
<dbReference type="Gene3D" id="3.40.50.2300">
    <property type="match status" value="1"/>
</dbReference>
<dbReference type="PROSITE" id="PS00041">
    <property type="entry name" value="HTH_ARAC_FAMILY_1"/>
    <property type="match status" value="1"/>
</dbReference>
<accession>A0ABS6KB82</accession>
<gene>
    <name evidence="9" type="ORF">KTH90_17275</name>
</gene>
<evidence type="ECO:0000256" key="4">
    <source>
        <dbReference type="ARBA" id="ARBA00023163"/>
    </source>
</evidence>
<dbReference type="PROSITE" id="PS01124">
    <property type="entry name" value="HTH_ARAC_FAMILY_2"/>
    <property type="match status" value="1"/>
</dbReference>
<feature type="domain" description="Response regulatory" evidence="8">
    <location>
        <begin position="5"/>
        <end position="122"/>
    </location>
</feature>